<dbReference type="STRING" id="36856.ATB98_11730"/>
<dbReference type="NCBIfam" id="NF002769">
    <property type="entry name" value="PRK02853.1"/>
    <property type="match status" value="1"/>
</dbReference>
<keyword evidence="2" id="KW-1185">Reference proteome</keyword>
<dbReference type="EMBL" id="LNQB01000034">
    <property type="protein sequence ID" value="OAP50403.1"/>
    <property type="molecule type" value="Genomic_DNA"/>
</dbReference>
<dbReference type="InterPro" id="IPR008321">
    <property type="entry name" value="UCP032146"/>
</dbReference>
<accession>A0A178YU74</accession>
<dbReference type="Proteomes" id="UP000078507">
    <property type="component" value="Unassembled WGS sequence"/>
</dbReference>
<gene>
    <name evidence="1" type="ORF">ATB98_11730</name>
</gene>
<name>A0A178YU74_SINSA</name>
<comment type="caution">
    <text evidence="1">The sequence shown here is derived from an EMBL/GenBank/DDBJ whole genome shotgun (WGS) entry which is preliminary data.</text>
</comment>
<evidence type="ECO:0000313" key="2">
    <source>
        <dbReference type="Proteomes" id="UP000078507"/>
    </source>
</evidence>
<reference evidence="1 2" key="1">
    <citation type="submission" date="2015-11" db="EMBL/GenBank/DDBJ databases">
        <title>Ensifer anhuiense sp. nov., an effective nitrogen fixation bacterium with Glycine soja.</title>
        <authorList>
            <person name="Yan H."/>
            <person name="Chen W."/>
        </authorList>
    </citation>
    <scope>NUCLEOTIDE SEQUENCE [LARGE SCALE GENOMIC DNA]</scope>
    <source>
        <strain evidence="1 2">LMG 7837</strain>
    </source>
</reference>
<proteinExistence type="predicted"/>
<dbReference type="Pfam" id="PF06793">
    <property type="entry name" value="UPF0262"/>
    <property type="match status" value="1"/>
</dbReference>
<dbReference type="PIRSF" id="PIRSF032146">
    <property type="entry name" value="UCP032146"/>
    <property type="match status" value="1"/>
</dbReference>
<evidence type="ECO:0000313" key="1">
    <source>
        <dbReference type="EMBL" id="OAP50403.1"/>
    </source>
</evidence>
<dbReference type="AlphaFoldDB" id="A0A178YU74"/>
<protein>
    <submittedName>
        <fullName evidence="1">Uncharacterized protein</fullName>
    </submittedName>
</protein>
<sequence>MTRADFRLCDIALDCSFKTRDQRVEREQALAVLDLLETSTFVPVGHHGGPYRLKISMAAGRLAFHIASDKGVHVVSHYLSLAPFRRLLKDYTRVCENYYEAICRFGPDRLQAIDMGRRGIHDEAAELLRERLSAKVDIDKDTARRLFTLIYALIARNAGYQILLS</sequence>
<organism evidence="1 2">
    <name type="scientific">Sinorhizobium saheli</name>
    <dbReference type="NCBI Taxonomy" id="36856"/>
    <lineage>
        <taxon>Bacteria</taxon>
        <taxon>Pseudomonadati</taxon>
        <taxon>Pseudomonadota</taxon>
        <taxon>Alphaproteobacteria</taxon>
        <taxon>Hyphomicrobiales</taxon>
        <taxon>Rhizobiaceae</taxon>
        <taxon>Sinorhizobium/Ensifer group</taxon>
        <taxon>Sinorhizobium</taxon>
    </lineage>
</organism>
<dbReference type="RefSeq" id="WP_066867894.1">
    <property type="nucleotide sequence ID" value="NZ_LNQB01000034.1"/>
</dbReference>
<dbReference type="OrthoDB" id="8355879at2"/>